<comment type="caution">
    <text evidence="1">The sequence shown here is derived from an EMBL/GenBank/DDBJ whole genome shotgun (WGS) entry which is preliminary data.</text>
</comment>
<organism evidence="1">
    <name type="scientific">hot springs metagenome</name>
    <dbReference type="NCBI Taxonomy" id="433727"/>
    <lineage>
        <taxon>unclassified sequences</taxon>
        <taxon>metagenomes</taxon>
        <taxon>ecological metagenomes</taxon>
    </lineage>
</organism>
<name>A0A5J4L5C8_9ZZZZ</name>
<evidence type="ECO:0000313" key="1">
    <source>
        <dbReference type="EMBL" id="GER94041.1"/>
    </source>
</evidence>
<protein>
    <recommendedName>
        <fullName evidence="2">Sulfur reduction protein DsrE</fullName>
    </recommendedName>
</protein>
<dbReference type="AlphaFoldDB" id="A0A5J4L5C8"/>
<proteinExistence type="predicted"/>
<accession>A0A5J4L5C8</accession>
<dbReference type="EMBL" id="BLAB01000001">
    <property type="protein sequence ID" value="GER94041.1"/>
    <property type="molecule type" value="Genomic_DNA"/>
</dbReference>
<gene>
    <name evidence="1" type="ORF">A45J_1799</name>
</gene>
<evidence type="ECO:0008006" key="2">
    <source>
        <dbReference type="Google" id="ProtNLM"/>
    </source>
</evidence>
<dbReference type="SUPFAM" id="SSF75169">
    <property type="entry name" value="DsrEFH-like"/>
    <property type="match status" value="1"/>
</dbReference>
<dbReference type="InterPro" id="IPR027396">
    <property type="entry name" value="DsrEFH-like"/>
</dbReference>
<sequence length="100" mass="11191">MTLGILVTTDRYKDDIIGITETAVNKGHRVLIFFMDEGCRLVTDKKIISLMERDGVSMSLCDFNRKKIGLSDEETPEGITCGSQYDNAVMNKESDKVIVL</sequence>
<reference evidence="1" key="1">
    <citation type="submission" date="2019-10" db="EMBL/GenBank/DDBJ databases">
        <title>Metagenomic sequencing of thiosulfate-disproportionating enrichment culture.</title>
        <authorList>
            <person name="Umezawa K."/>
            <person name="Kojima H."/>
            <person name="Fukui M."/>
        </authorList>
    </citation>
    <scope>NUCLEOTIDE SEQUENCE</scope>
    <source>
        <strain evidence="1">45J</strain>
    </source>
</reference>